<evidence type="ECO:0000256" key="1">
    <source>
        <dbReference type="ARBA" id="ARBA00005005"/>
    </source>
</evidence>
<evidence type="ECO:0000256" key="3">
    <source>
        <dbReference type="ARBA" id="ARBA00007005"/>
    </source>
</evidence>
<dbReference type="InterPro" id="IPR006176">
    <property type="entry name" value="3-OHacyl-CoA_DH_NAD-bd"/>
</dbReference>
<dbReference type="InterPro" id="IPR008927">
    <property type="entry name" value="6-PGluconate_DH-like_C_sf"/>
</dbReference>
<evidence type="ECO:0000256" key="13">
    <source>
        <dbReference type="SAM" id="MobiDB-lite"/>
    </source>
</evidence>
<evidence type="ECO:0000256" key="11">
    <source>
        <dbReference type="ARBA" id="ARBA00023268"/>
    </source>
</evidence>
<evidence type="ECO:0000313" key="17">
    <source>
        <dbReference type="Proteomes" id="UP000598775"/>
    </source>
</evidence>
<dbReference type="RefSeq" id="WP_188675763.1">
    <property type="nucleotide sequence ID" value="NZ_BMGP01000002.1"/>
</dbReference>
<dbReference type="SUPFAM" id="SSF51735">
    <property type="entry name" value="NAD(P)-binding Rossmann-fold domains"/>
    <property type="match status" value="1"/>
</dbReference>
<dbReference type="Gene3D" id="3.90.226.10">
    <property type="entry name" value="2-enoyl-CoA Hydratase, Chain A, domain 1"/>
    <property type="match status" value="1"/>
</dbReference>
<comment type="catalytic activity">
    <reaction evidence="12">
        <text>a (3S)-3-hydroxyacyl-CoA + NAD(+) = a 3-oxoacyl-CoA + NADH + H(+)</text>
        <dbReference type="Rhea" id="RHEA:22432"/>
        <dbReference type="ChEBI" id="CHEBI:15378"/>
        <dbReference type="ChEBI" id="CHEBI:57318"/>
        <dbReference type="ChEBI" id="CHEBI:57540"/>
        <dbReference type="ChEBI" id="CHEBI:57945"/>
        <dbReference type="ChEBI" id="CHEBI:90726"/>
        <dbReference type="EC" id="1.1.1.35"/>
    </reaction>
</comment>
<protein>
    <recommendedName>
        <fullName evidence="18">3-hydroxyacyl-CoA dehydrogenase</fullName>
    </recommendedName>
</protein>
<dbReference type="InterPro" id="IPR006108">
    <property type="entry name" value="3HC_DH_C"/>
</dbReference>
<reference evidence="16 17" key="1">
    <citation type="journal article" date="2014" name="Int. J. Syst. Evol. Microbiol.">
        <title>Complete genome sequence of Corynebacterium casei LMG S-19264T (=DSM 44701T), isolated from a smear-ripened cheese.</title>
        <authorList>
            <consortium name="US DOE Joint Genome Institute (JGI-PGF)"/>
            <person name="Walter F."/>
            <person name="Albersmeier A."/>
            <person name="Kalinowski J."/>
            <person name="Ruckert C."/>
        </authorList>
    </citation>
    <scope>NUCLEOTIDE SEQUENCE [LARGE SCALE GENOMIC DNA]</scope>
    <source>
        <strain evidence="16 17">CGMCC 1.12976</strain>
    </source>
</reference>
<feature type="region of interest" description="Disordered" evidence="13">
    <location>
        <begin position="226"/>
        <end position="275"/>
    </location>
</feature>
<dbReference type="Gene3D" id="1.10.1040.50">
    <property type="match status" value="1"/>
</dbReference>
<keyword evidence="11" id="KW-0511">Multifunctional enzyme</keyword>
<keyword evidence="7" id="KW-0560">Oxidoreductase</keyword>
<dbReference type="PANTHER" id="PTHR43612:SF3">
    <property type="entry name" value="TRIFUNCTIONAL ENZYME SUBUNIT ALPHA, MITOCHONDRIAL"/>
    <property type="match status" value="1"/>
</dbReference>
<proteinExistence type="inferred from homology"/>
<feature type="domain" description="3-hydroxyacyl-CoA dehydrogenase C-terminal" evidence="14">
    <location>
        <begin position="539"/>
        <end position="619"/>
    </location>
</feature>
<evidence type="ECO:0000256" key="2">
    <source>
        <dbReference type="ARBA" id="ARBA00005086"/>
    </source>
</evidence>
<dbReference type="InterPro" id="IPR029045">
    <property type="entry name" value="ClpP/crotonase-like_dom_sf"/>
</dbReference>
<comment type="caution">
    <text evidence="16">The sequence shown here is derived from an EMBL/GenBank/DDBJ whole genome shotgun (WGS) entry which is preliminary data.</text>
</comment>
<comment type="similarity">
    <text evidence="4">Belongs to the 3-hydroxyacyl-CoA dehydrogenase family.</text>
</comment>
<dbReference type="EMBL" id="BMGP01000002">
    <property type="protein sequence ID" value="GGF21612.1"/>
    <property type="molecule type" value="Genomic_DNA"/>
</dbReference>
<dbReference type="GO" id="GO:0016509">
    <property type="term" value="F:long-chain (3S)-3-hydroxyacyl-CoA dehydrogenase (NAD+) activity"/>
    <property type="evidence" value="ECO:0007669"/>
    <property type="project" value="TreeGrafter"/>
</dbReference>
<keyword evidence="10" id="KW-0456">Lyase</keyword>
<dbReference type="InterPro" id="IPR050136">
    <property type="entry name" value="FA_oxidation_alpha_subunit"/>
</dbReference>
<keyword evidence="9" id="KW-0443">Lipid metabolism</keyword>
<evidence type="ECO:0000256" key="8">
    <source>
        <dbReference type="ARBA" id="ARBA00023027"/>
    </source>
</evidence>
<feature type="domain" description="3-hydroxyacyl-CoA dehydrogenase NAD binding" evidence="15">
    <location>
        <begin position="358"/>
        <end position="536"/>
    </location>
</feature>
<dbReference type="FunFam" id="3.40.50.720:FF:000009">
    <property type="entry name" value="Fatty oxidation complex, alpha subunit"/>
    <property type="match status" value="1"/>
</dbReference>
<evidence type="ECO:0000259" key="15">
    <source>
        <dbReference type="Pfam" id="PF02737"/>
    </source>
</evidence>
<keyword evidence="8" id="KW-0520">NAD</keyword>
<feature type="compositionally biased region" description="Low complexity" evidence="13">
    <location>
        <begin position="240"/>
        <end position="275"/>
    </location>
</feature>
<dbReference type="Pfam" id="PF02737">
    <property type="entry name" value="3HCDH_N"/>
    <property type="match status" value="1"/>
</dbReference>
<evidence type="ECO:0000256" key="4">
    <source>
        <dbReference type="ARBA" id="ARBA00009463"/>
    </source>
</evidence>
<evidence type="ECO:0000256" key="5">
    <source>
        <dbReference type="ARBA" id="ARBA00022832"/>
    </source>
</evidence>
<sequence>MPELRPTTLTVTTRTEVLPGRQLPSYLIDLQPASPSRPVIWGESELAALIAAVPTTGEFDAVVLIGSPGTFAAGADLSSMSGIGDHAEAVRVAGRGFDAIEAITGIPSPTFTVLTGAARGGGLELALSAATVFARPDAGPFALPEVGLGLLPGWGGSAAVARRAGQAAALDIAVRQPLRGGAGTPIARAVELGLIDAVIPAPADDPAGWDAAWRQWVGAALAAADDSDTTTGTGTGTGTGTAASTSDNTPETSRAAAATTTAPTTGTATTPSATDPAFATALADPRPAVRLAAQLVLDVPTSTPAEVRAATTAAFADALMTNEARASMYSRELVRSRSKKPKAGAEATAAGGTAVRTAGVVGAGLMASQLATLLIQFGRIPVTITDLDDARVEKGIAAVRDRLDRLSSRGKIAADDLPELKALISGTTDVSALADADFVIEAVFENLQVKRGVFANLEKHLSPTALLATNTSSLSIDQLAEGLAHPERVVGFHVFNPVGTVPLLEVVRGTRTSDETVETATSLARRLDRVPVLVADKPGFVVNRLLTRMYSVVLGAVDDGLPIEAADAALAPLALPMTPIALLQFVGPAVQLHVCETMAEAYPDRFRVPQCLANLVEHDVRELLTRDARLTDSAREYFVAATAPAVTSTSASASAAAASTATPAATTSTLTEGAPAAAVTPSAASATVSTPEFAPENSPEPPADLLTAVLDAWAEEAAIMLDEGAAHSAEDIDLCMILGANYPPHLGGLTPLLDRTGAAERMTGLRFHPAGVASLPA</sequence>
<dbReference type="Gene3D" id="3.40.50.720">
    <property type="entry name" value="NAD(P)-binding Rossmann-like Domain"/>
    <property type="match status" value="1"/>
</dbReference>
<dbReference type="CDD" id="cd06558">
    <property type="entry name" value="crotonase-like"/>
    <property type="match status" value="1"/>
</dbReference>
<dbReference type="GO" id="GO:0070403">
    <property type="term" value="F:NAD+ binding"/>
    <property type="evidence" value="ECO:0007669"/>
    <property type="project" value="InterPro"/>
</dbReference>
<dbReference type="InterPro" id="IPR001753">
    <property type="entry name" value="Enoyl-CoA_hydra/iso"/>
</dbReference>
<evidence type="ECO:0000313" key="16">
    <source>
        <dbReference type="EMBL" id="GGF21612.1"/>
    </source>
</evidence>
<keyword evidence="17" id="KW-1185">Reference proteome</keyword>
<evidence type="ECO:0000256" key="6">
    <source>
        <dbReference type="ARBA" id="ARBA00022963"/>
    </source>
</evidence>
<dbReference type="Pfam" id="PF00725">
    <property type="entry name" value="3HCDH"/>
    <property type="match status" value="1"/>
</dbReference>
<gene>
    <name evidence="16" type="ORF">GCM10011399_14160</name>
</gene>
<dbReference type="AlphaFoldDB" id="A0A917B5C3"/>
<comment type="pathway">
    <text evidence="2">Lipid metabolism; butanoate metabolism.</text>
</comment>
<evidence type="ECO:0000259" key="14">
    <source>
        <dbReference type="Pfam" id="PF00725"/>
    </source>
</evidence>
<evidence type="ECO:0000256" key="7">
    <source>
        <dbReference type="ARBA" id="ARBA00023002"/>
    </source>
</evidence>
<dbReference type="GO" id="GO:0006635">
    <property type="term" value="P:fatty acid beta-oxidation"/>
    <property type="evidence" value="ECO:0007669"/>
    <property type="project" value="TreeGrafter"/>
</dbReference>
<dbReference type="SUPFAM" id="SSF52096">
    <property type="entry name" value="ClpP/crotonase"/>
    <property type="match status" value="1"/>
</dbReference>
<comment type="pathway">
    <text evidence="1">Lipid metabolism; fatty acid beta-oxidation.</text>
</comment>
<keyword evidence="5" id="KW-0276">Fatty acid metabolism</keyword>
<evidence type="ECO:0008006" key="18">
    <source>
        <dbReference type="Google" id="ProtNLM"/>
    </source>
</evidence>
<dbReference type="Proteomes" id="UP000598775">
    <property type="component" value="Unassembled WGS sequence"/>
</dbReference>
<organism evidence="16 17">
    <name type="scientific">Subtercola lobariae</name>
    <dbReference type="NCBI Taxonomy" id="1588641"/>
    <lineage>
        <taxon>Bacteria</taxon>
        <taxon>Bacillati</taxon>
        <taxon>Actinomycetota</taxon>
        <taxon>Actinomycetes</taxon>
        <taxon>Micrococcales</taxon>
        <taxon>Microbacteriaceae</taxon>
        <taxon>Subtercola</taxon>
    </lineage>
</organism>
<dbReference type="GO" id="GO:0004300">
    <property type="term" value="F:enoyl-CoA hydratase activity"/>
    <property type="evidence" value="ECO:0007669"/>
    <property type="project" value="TreeGrafter"/>
</dbReference>
<evidence type="ECO:0000256" key="10">
    <source>
        <dbReference type="ARBA" id="ARBA00023239"/>
    </source>
</evidence>
<keyword evidence="6" id="KW-0442">Lipid degradation</keyword>
<dbReference type="Pfam" id="PF00378">
    <property type="entry name" value="ECH_1"/>
    <property type="match status" value="1"/>
</dbReference>
<name>A0A917B5C3_9MICO</name>
<dbReference type="SUPFAM" id="SSF48179">
    <property type="entry name" value="6-phosphogluconate dehydrogenase C-terminal domain-like"/>
    <property type="match status" value="2"/>
</dbReference>
<evidence type="ECO:0000256" key="9">
    <source>
        <dbReference type="ARBA" id="ARBA00023098"/>
    </source>
</evidence>
<comment type="similarity">
    <text evidence="3">In the central section; belongs to the 3-hydroxyacyl-CoA dehydrogenase family.</text>
</comment>
<evidence type="ECO:0000256" key="12">
    <source>
        <dbReference type="ARBA" id="ARBA00049556"/>
    </source>
</evidence>
<dbReference type="PANTHER" id="PTHR43612">
    <property type="entry name" value="TRIFUNCTIONAL ENZYME SUBUNIT ALPHA"/>
    <property type="match status" value="1"/>
</dbReference>
<dbReference type="InterPro" id="IPR036291">
    <property type="entry name" value="NAD(P)-bd_dom_sf"/>
</dbReference>
<accession>A0A917B5C3</accession>